<reference evidence="2" key="1">
    <citation type="submission" date="2016-11" db="EMBL/GenBank/DDBJ databases">
        <title>Comparative genomic and phenotypic analysis of Granulibacter bethesdensis clinical isolates from patients with chronic granulomatous disease.</title>
        <authorList>
            <person name="Zarember K.A."/>
            <person name="Porcella S.F."/>
            <person name="Chu J."/>
            <person name="Ding L."/>
            <person name="Dahlstrom E."/>
            <person name="Barbian K."/>
            <person name="Martens C."/>
            <person name="Sykora L."/>
            <person name="Kramer S."/>
            <person name="Pettinato A.M."/>
            <person name="Hong H."/>
            <person name="Wald G."/>
            <person name="Berg L.J."/>
            <person name="Rogge L.S."/>
            <person name="Greenberg D.E."/>
            <person name="Falcone E.L."/>
            <person name="Neves J.F."/>
            <person name="Simoes M.J."/>
            <person name="Casal M."/>
            <person name="Rodriguez-Lopez F.C."/>
            <person name="Zelazny A."/>
            <person name="Gallin J.I."/>
            <person name="Holland S.M."/>
        </authorList>
    </citation>
    <scope>NUCLEOTIDE SEQUENCE [LARGE SCALE GENOMIC DNA]</scope>
    <source>
        <strain evidence="2">NIH9.1</strain>
    </source>
</reference>
<gene>
    <name evidence="1" type="ORF">GbCGDNIH9_8566</name>
</gene>
<accession>A0AAC9KEE8</accession>
<dbReference type="Proteomes" id="UP000182373">
    <property type="component" value="Chromosome"/>
</dbReference>
<proteinExistence type="predicted"/>
<name>A0AAC9KEE8_9PROT</name>
<dbReference type="AlphaFoldDB" id="A0AAC9KEE8"/>
<protein>
    <submittedName>
        <fullName evidence="1">Uncharacterized protein</fullName>
    </submittedName>
</protein>
<evidence type="ECO:0000313" key="2">
    <source>
        <dbReference type="Proteomes" id="UP000182373"/>
    </source>
</evidence>
<dbReference type="EMBL" id="CP018191">
    <property type="protein sequence ID" value="APH54698.1"/>
    <property type="molecule type" value="Genomic_DNA"/>
</dbReference>
<organism evidence="1 2">
    <name type="scientific">Granulibacter bethesdensis</name>
    <dbReference type="NCBI Taxonomy" id="364410"/>
    <lineage>
        <taxon>Bacteria</taxon>
        <taxon>Pseudomonadati</taxon>
        <taxon>Pseudomonadota</taxon>
        <taxon>Alphaproteobacteria</taxon>
        <taxon>Acetobacterales</taxon>
        <taxon>Acetobacteraceae</taxon>
        <taxon>Granulibacter</taxon>
    </lineage>
</organism>
<sequence length="41" mass="4774">MVNYAHFIWQVTCVPKPGTARRAQTFAFLMLHWLDRPLSLG</sequence>
<evidence type="ECO:0000313" key="1">
    <source>
        <dbReference type="EMBL" id="APH54698.1"/>
    </source>
</evidence>